<comment type="catalytic activity">
    <reaction evidence="1 6">
        <text>[protein]-peptidylproline (omega=180) = [protein]-peptidylproline (omega=0)</text>
        <dbReference type="Rhea" id="RHEA:16237"/>
        <dbReference type="Rhea" id="RHEA-COMP:10747"/>
        <dbReference type="Rhea" id="RHEA-COMP:10748"/>
        <dbReference type="ChEBI" id="CHEBI:83833"/>
        <dbReference type="ChEBI" id="CHEBI:83834"/>
        <dbReference type="EC" id="5.2.1.8"/>
    </reaction>
</comment>
<keyword evidence="4 6" id="KW-0697">Rotamase</keyword>
<dbReference type="SUPFAM" id="SSF54534">
    <property type="entry name" value="FKBP-like"/>
    <property type="match status" value="1"/>
</dbReference>
<feature type="domain" description="PPIase FKBP-type" evidence="8">
    <location>
        <begin position="268"/>
        <end position="373"/>
    </location>
</feature>
<dbReference type="AlphaFoldDB" id="A0A5C7AMD6"/>
<dbReference type="PANTHER" id="PTHR45625:SF4">
    <property type="entry name" value="PEPTIDYLPROLYL ISOMERASE DOMAIN AND WD REPEAT-CONTAINING PROTEIN 1"/>
    <property type="match status" value="1"/>
</dbReference>
<organism evidence="10 11">
    <name type="scientific">Seonamhaeicola algicola</name>
    <dbReference type="NCBI Taxonomy" id="1719036"/>
    <lineage>
        <taxon>Bacteria</taxon>
        <taxon>Pseudomonadati</taxon>
        <taxon>Bacteroidota</taxon>
        <taxon>Flavobacteriia</taxon>
        <taxon>Flavobacteriales</taxon>
        <taxon>Flavobacteriaceae</taxon>
    </lineage>
</organism>
<dbReference type="PROSITE" id="PS50072">
    <property type="entry name" value="CSA_PPIASE_2"/>
    <property type="match status" value="1"/>
</dbReference>
<protein>
    <recommendedName>
        <fullName evidence="3 6">peptidylprolyl isomerase</fullName>
        <ecNumber evidence="3 6">5.2.1.8</ecNumber>
    </recommendedName>
</protein>
<evidence type="ECO:0000256" key="5">
    <source>
        <dbReference type="ARBA" id="ARBA00023235"/>
    </source>
</evidence>
<evidence type="ECO:0000313" key="11">
    <source>
        <dbReference type="Proteomes" id="UP000321790"/>
    </source>
</evidence>
<dbReference type="InterPro" id="IPR029000">
    <property type="entry name" value="Cyclophilin-like_dom_sf"/>
</dbReference>
<gene>
    <name evidence="10" type="ORF">FUA26_10490</name>
</gene>
<dbReference type="InterPro" id="IPR044666">
    <property type="entry name" value="Cyclophilin_A-like"/>
</dbReference>
<dbReference type="PROSITE" id="PS00170">
    <property type="entry name" value="CSA_PPIASE_1"/>
    <property type="match status" value="1"/>
</dbReference>
<evidence type="ECO:0000259" key="8">
    <source>
        <dbReference type="PROSITE" id="PS50059"/>
    </source>
</evidence>
<accession>A0A5C7AMD6</accession>
<keyword evidence="5 6" id="KW-0413">Isomerase</keyword>
<dbReference type="Pfam" id="PF00254">
    <property type="entry name" value="FKBP_C"/>
    <property type="match status" value="1"/>
</dbReference>
<evidence type="ECO:0000256" key="3">
    <source>
        <dbReference type="ARBA" id="ARBA00013194"/>
    </source>
</evidence>
<evidence type="ECO:0000256" key="4">
    <source>
        <dbReference type="ARBA" id="ARBA00023110"/>
    </source>
</evidence>
<dbReference type="InterPro" id="IPR020892">
    <property type="entry name" value="Cyclophilin-type_PPIase_CS"/>
</dbReference>
<evidence type="ECO:0000256" key="2">
    <source>
        <dbReference type="ARBA" id="ARBA00007365"/>
    </source>
</evidence>
<dbReference type="Pfam" id="PF00160">
    <property type="entry name" value="Pro_isomerase"/>
    <property type="match status" value="1"/>
</dbReference>
<dbReference type="GO" id="GO:0006457">
    <property type="term" value="P:protein folding"/>
    <property type="evidence" value="ECO:0007669"/>
    <property type="project" value="InterPro"/>
</dbReference>
<dbReference type="Gene3D" id="2.40.100.10">
    <property type="entry name" value="Cyclophilin-like"/>
    <property type="match status" value="1"/>
</dbReference>
<dbReference type="PROSITE" id="PS51257">
    <property type="entry name" value="PROKAR_LIPOPROTEIN"/>
    <property type="match status" value="1"/>
</dbReference>
<dbReference type="InterPro" id="IPR001179">
    <property type="entry name" value="PPIase_FKBP_dom"/>
</dbReference>
<proteinExistence type="inferred from homology"/>
<feature type="coiled-coil region" evidence="7">
    <location>
        <begin position="214"/>
        <end position="241"/>
    </location>
</feature>
<evidence type="ECO:0000259" key="9">
    <source>
        <dbReference type="PROSITE" id="PS50072"/>
    </source>
</evidence>
<dbReference type="Gene3D" id="3.10.50.40">
    <property type="match status" value="1"/>
</dbReference>
<comment type="similarity">
    <text evidence="2">Belongs to the cyclophilin-type PPIase family.</text>
</comment>
<name>A0A5C7AMD6_9FLAO</name>
<evidence type="ECO:0000256" key="1">
    <source>
        <dbReference type="ARBA" id="ARBA00000971"/>
    </source>
</evidence>
<dbReference type="RefSeq" id="WP_147135508.1">
    <property type="nucleotide sequence ID" value="NZ_VOSC01000025.1"/>
</dbReference>
<dbReference type="OrthoDB" id="9807797at2"/>
<dbReference type="EC" id="5.2.1.8" evidence="3 6"/>
<dbReference type="GO" id="GO:0003755">
    <property type="term" value="F:peptidyl-prolyl cis-trans isomerase activity"/>
    <property type="evidence" value="ECO:0007669"/>
    <property type="project" value="UniProtKB-KW"/>
</dbReference>
<keyword evidence="11" id="KW-1185">Reference proteome</keyword>
<dbReference type="PRINTS" id="PR00153">
    <property type="entry name" value="CSAPPISMRASE"/>
</dbReference>
<evidence type="ECO:0000256" key="7">
    <source>
        <dbReference type="SAM" id="Coils"/>
    </source>
</evidence>
<dbReference type="SUPFAM" id="SSF50891">
    <property type="entry name" value="Cyclophilin-like"/>
    <property type="match status" value="1"/>
</dbReference>
<dbReference type="CDD" id="cd00317">
    <property type="entry name" value="cyclophilin"/>
    <property type="match status" value="1"/>
</dbReference>
<dbReference type="EMBL" id="VOSC01000025">
    <property type="protein sequence ID" value="TXE09906.1"/>
    <property type="molecule type" value="Genomic_DNA"/>
</dbReference>
<feature type="domain" description="PPIase cyclophilin-type" evidence="9">
    <location>
        <begin position="41"/>
        <end position="193"/>
    </location>
</feature>
<dbReference type="Proteomes" id="UP000321790">
    <property type="component" value="Unassembled WGS sequence"/>
</dbReference>
<evidence type="ECO:0000256" key="6">
    <source>
        <dbReference type="PROSITE-ProRule" id="PRU00277"/>
    </source>
</evidence>
<comment type="caution">
    <text evidence="10">The sequence shown here is derived from an EMBL/GenBank/DDBJ whole genome shotgun (WGS) entry which is preliminary data.</text>
</comment>
<dbReference type="InterPro" id="IPR046357">
    <property type="entry name" value="PPIase_dom_sf"/>
</dbReference>
<sequence length="373" mass="41281">MTFSPKFNVFLLALTLVFVSCKSSYENLDEGIYAEIKTTKGTMLTKLAYKKVPVLVANFVSLAEGTNTLVDSAFIGKKFYDGLIFHRVIDSFMIQGGDPLENGLGNPGYRFNDQFHPDLNHNKPGVIAMANAGPNTNGSQFYITEVPRPDLNDGYCVFGHLIEGYEVQDSISNVKTDANNKPLETISIKTINIIRKGKDAKKFDAPTIFKNHFIAEAKKEKKAKEKALALLKTTKQRFEKQKAKAKTLPSGLKYYITKKGSGPKLPPDSDVKTHYAVYFENGQLLQTSSLEIATKQNAVNPKRQKANGYKPIIASTSADAQMIPGFKEGLKQLNVGDKATLFLPYHLAYGEEGNRGIPPKSNLIFEVEVLSIE</sequence>
<reference evidence="11" key="1">
    <citation type="submission" date="2019-08" db="EMBL/GenBank/DDBJ databases">
        <title>Seonamhaeicola sediminis sp. nov., isolated from marine sediment.</title>
        <authorList>
            <person name="Cao W.R."/>
        </authorList>
    </citation>
    <scope>NUCLEOTIDE SEQUENCE [LARGE SCALE GENOMIC DNA]</scope>
    <source>
        <strain evidence="11">Gy8</strain>
    </source>
</reference>
<dbReference type="PROSITE" id="PS50059">
    <property type="entry name" value="FKBP_PPIASE"/>
    <property type="match status" value="1"/>
</dbReference>
<keyword evidence="7" id="KW-0175">Coiled coil</keyword>
<dbReference type="PANTHER" id="PTHR45625">
    <property type="entry name" value="PEPTIDYL-PROLYL CIS-TRANS ISOMERASE-RELATED"/>
    <property type="match status" value="1"/>
</dbReference>
<dbReference type="InterPro" id="IPR002130">
    <property type="entry name" value="Cyclophilin-type_PPIase_dom"/>
</dbReference>
<evidence type="ECO:0000313" key="10">
    <source>
        <dbReference type="EMBL" id="TXE09906.1"/>
    </source>
</evidence>